<evidence type="ECO:0000256" key="2">
    <source>
        <dbReference type="ARBA" id="ARBA00004286"/>
    </source>
</evidence>
<dbReference type="InterPro" id="IPR006909">
    <property type="entry name" value="Rad21/Rec8_C_eu"/>
</dbReference>
<dbReference type="Gene3D" id="1.10.10.580">
    <property type="entry name" value="Structural maintenance of chromosome 1. Chain E"/>
    <property type="match status" value="1"/>
</dbReference>
<gene>
    <name evidence="8" type="ORF">TRIADDRAFT_50556</name>
</gene>
<dbReference type="InterPro" id="IPR036390">
    <property type="entry name" value="WH_DNA-bd_sf"/>
</dbReference>
<dbReference type="GO" id="GO:1990414">
    <property type="term" value="P:replication-born double-strand break repair via sister chromatid exchange"/>
    <property type="evidence" value="ECO:0000318"/>
    <property type="project" value="GO_Central"/>
</dbReference>
<dbReference type="KEGG" id="tad:TRIADDRAFT_50556"/>
<dbReference type="GO" id="GO:0008278">
    <property type="term" value="C:cohesin complex"/>
    <property type="evidence" value="ECO:0000318"/>
    <property type="project" value="GO_Central"/>
</dbReference>
<dbReference type="STRING" id="10228.B3S1Y0"/>
<dbReference type="EMBL" id="DS985247">
    <property type="protein sequence ID" value="EDV23269.1"/>
    <property type="molecule type" value="Genomic_DNA"/>
</dbReference>
<dbReference type="GO" id="GO:0003682">
    <property type="term" value="F:chromatin binding"/>
    <property type="evidence" value="ECO:0000318"/>
    <property type="project" value="GO_Central"/>
</dbReference>
<dbReference type="PANTHER" id="PTHR12585">
    <property type="entry name" value="SCC1 / RAD21 FAMILY MEMBER"/>
    <property type="match status" value="1"/>
</dbReference>
<name>B3S1Y0_TRIAD</name>
<dbReference type="InterPro" id="IPR039781">
    <property type="entry name" value="Rad21/Rec8-like"/>
</dbReference>
<evidence type="ECO:0008006" key="10">
    <source>
        <dbReference type="Google" id="ProtNLM"/>
    </source>
</evidence>
<dbReference type="FunCoup" id="B3S1Y0">
    <property type="interactions" value="2627"/>
</dbReference>
<reference evidence="8 9" key="1">
    <citation type="journal article" date="2008" name="Nature">
        <title>The Trichoplax genome and the nature of placozoans.</title>
        <authorList>
            <person name="Srivastava M."/>
            <person name="Begovic E."/>
            <person name="Chapman J."/>
            <person name="Putnam N.H."/>
            <person name="Hellsten U."/>
            <person name="Kawashima T."/>
            <person name="Kuo A."/>
            <person name="Mitros T."/>
            <person name="Salamov A."/>
            <person name="Carpenter M.L."/>
            <person name="Signorovitch A.Y."/>
            <person name="Moreno M.A."/>
            <person name="Kamm K."/>
            <person name="Grimwood J."/>
            <person name="Schmutz J."/>
            <person name="Shapiro H."/>
            <person name="Grigoriev I.V."/>
            <person name="Buss L.W."/>
            <person name="Schierwater B."/>
            <person name="Dellaporta S.L."/>
            <person name="Rokhsar D.S."/>
        </authorList>
    </citation>
    <scope>NUCLEOTIDE SEQUENCE [LARGE SCALE GENOMIC DNA]</scope>
    <source>
        <strain evidence="8 9">Grell-BS-1999</strain>
    </source>
</reference>
<organism evidence="8 9">
    <name type="scientific">Trichoplax adhaerens</name>
    <name type="common">Trichoplax reptans</name>
    <dbReference type="NCBI Taxonomy" id="10228"/>
    <lineage>
        <taxon>Eukaryota</taxon>
        <taxon>Metazoa</taxon>
        <taxon>Placozoa</taxon>
        <taxon>Uniplacotomia</taxon>
        <taxon>Trichoplacea</taxon>
        <taxon>Trichoplacidae</taxon>
        <taxon>Trichoplax</taxon>
    </lineage>
</organism>
<feature type="domain" description="Rad21/Rec8-like protein N-terminal" evidence="7">
    <location>
        <begin position="1"/>
        <end position="105"/>
    </location>
</feature>
<dbReference type="CDD" id="cd21792">
    <property type="entry name" value="Rad21_Rec8_M_NXP1-like"/>
    <property type="match status" value="1"/>
</dbReference>
<dbReference type="InParanoid" id="B3S1Y0"/>
<comment type="similarity">
    <text evidence="3">Belongs to the rad21 family.</text>
</comment>
<dbReference type="PANTHER" id="PTHR12585:SF69">
    <property type="entry name" value="FI11703P"/>
    <property type="match status" value="1"/>
</dbReference>
<dbReference type="CTD" id="6755709"/>
<dbReference type="InterPro" id="IPR049589">
    <property type="entry name" value="NXP1_M-like"/>
</dbReference>
<keyword evidence="5" id="KW-0539">Nucleus</keyword>
<keyword evidence="9" id="KW-1185">Reference proteome</keyword>
<dbReference type="OrthoDB" id="10071381at2759"/>
<evidence type="ECO:0000259" key="7">
    <source>
        <dbReference type="Pfam" id="PF04825"/>
    </source>
</evidence>
<dbReference type="Pfam" id="PF04824">
    <property type="entry name" value="Rad21_Rec8"/>
    <property type="match status" value="1"/>
</dbReference>
<evidence type="ECO:0000313" key="9">
    <source>
        <dbReference type="Proteomes" id="UP000009022"/>
    </source>
</evidence>
<dbReference type="SUPFAM" id="SSF46785">
    <property type="entry name" value="Winged helix' DNA-binding domain"/>
    <property type="match status" value="1"/>
</dbReference>
<proteinExistence type="inferred from homology"/>
<evidence type="ECO:0000256" key="1">
    <source>
        <dbReference type="ARBA" id="ARBA00004123"/>
    </source>
</evidence>
<comment type="subcellular location">
    <subcellularLocation>
        <location evidence="2">Chromosome</location>
    </subcellularLocation>
    <subcellularLocation>
        <location evidence="1">Nucleus</location>
    </subcellularLocation>
</comment>
<evidence type="ECO:0000259" key="6">
    <source>
        <dbReference type="Pfam" id="PF04824"/>
    </source>
</evidence>
<accession>B3S1Y0</accession>
<dbReference type="Pfam" id="PF04825">
    <property type="entry name" value="Rad21_Rec8_N"/>
    <property type="match status" value="1"/>
</dbReference>
<dbReference type="AlphaFoldDB" id="B3S1Y0"/>
<dbReference type="GO" id="GO:0007062">
    <property type="term" value="P:sister chromatid cohesion"/>
    <property type="evidence" value="ECO:0000318"/>
    <property type="project" value="GO_Central"/>
</dbReference>
<evidence type="ECO:0000256" key="5">
    <source>
        <dbReference type="ARBA" id="ARBA00023242"/>
    </source>
</evidence>
<dbReference type="PhylomeDB" id="B3S1Y0"/>
<evidence type="ECO:0000256" key="4">
    <source>
        <dbReference type="ARBA" id="ARBA00022454"/>
    </source>
</evidence>
<evidence type="ECO:0000256" key="3">
    <source>
        <dbReference type="ARBA" id="ARBA00009870"/>
    </source>
</evidence>
<evidence type="ECO:0000313" key="8">
    <source>
        <dbReference type="EMBL" id="EDV23269.1"/>
    </source>
</evidence>
<protein>
    <recommendedName>
        <fullName evidence="10">Rad21/Rec8-like protein N-terminal domain-containing protein</fullName>
    </recommendedName>
</protein>
<dbReference type="GeneID" id="6755709"/>
<dbReference type="Proteomes" id="UP000009022">
    <property type="component" value="Unassembled WGS sequence"/>
</dbReference>
<dbReference type="InterPro" id="IPR023093">
    <property type="entry name" value="ScpA-like_C"/>
</dbReference>
<dbReference type="HOGENOM" id="CLU_015775_1_2_1"/>
<dbReference type="GO" id="GO:0005634">
    <property type="term" value="C:nucleus"/>
    <property type="evidence" value="ECO:0007669"/>
    <property type="project" value="UniProtKB-SubCell"/>
</dbReference>
<sequence>MFYAHLILSKKGPLAKVWLAAHWDKKLTKAQIYEADVKSSVDSIKSPQVKMALRTSGHLLLGVVRIYSRKAKYLLTDCSDAFVKIKMAFRPGVNVDLPKDSEEAAANAVTLPEVFHDFNLLDGNQSFDLEIQLPNINQSRAEEITMKDDFGQASVIFAGEDGFGEMPMDDEQEREILRHAEEESSLYDKNQPVGVLDESRSLQSKHLLDDKSVGKDSVGLDNEFLEGEGFGMDIEAANLFDNDDNAFGDIDEKRLEEEEKDALTGIADDTTLIRNDQDQFVLEPLDMTQQKINNRIRRKRKLIVDTKLKLSKKFFEDQLKDSSDIVHNYPIEPATKKALLWKGTLDIKRLFQSPIHECYALNLSLHPRNHMGDDRELLPTFFEICKKSNKKQAAVKFYTLLLLAKQSVVNVKQSEIYGDIAINKR</sequence>
<dbReference type="InterPro" id="IPR006910">
    <property type="entry name" value="Rad21_Rec8_N"/>
</dbReference>
<feature type="domain" description="Rad21/Rec8-like protein C-terminal eukaryotic" evidence="6">
    <location>
        <begin position="383"/>
        <end position="423"/>
    </location>
</feature>
<dbReference type="eggNOG" id="KOG1213">
    <property type="taxonomic scope" value="Eukaryota"/>
</dbReference>
<dbReference type="RefSeq" id="XP_002114179.1">
    <property type="nucleotide sequence ID" value="XM_002114143.1"/>
</dbReference>
<keyword evidence="4" id="KW-0158">Chromosome</keyword>